<evidence type="ECO:0000313" key="1">
    <source>
        <dbReference type="EMBL" id="QHT18479.1"/>
    </source>
</evidence>
<protein>
    <submittedName>
        <fullName evidence="1">Uncharacterized protein</fullName>
    </submittedName>
</protein>
<dbReference type="AlphaFoldDB" id="A0A6C0DRC2"/>
<proteinExistence type="predicted"/>
<dbReference type="EMBL" id="MN739656">
    <property type="protein sequence ID" value="QHT18479.1"/>
    <property type="molecule type" value="Genomic_DNA"/>
</dbReference>
<accession>A0A6C0DRC2</accession>
<reference evidence="1" key="1">
    <citation type="journal article" date="2020" name="Nature">
        <title>Giant virus diversity and host interactions through global metagenomics.</title>
        <authorList>
            <person name="Schulz F."/>
            <person name="Roux S."/>
            <person name="Paez-Espino D."/>
            <person name="Jungbluth S."/>
            <person name="Walsh D.A."/>
            <person name="Denef V.J."/>
            <person name="McMahon K.D."/>
            <person name="Konstantinidis K.T."/>
            <person name="Eloe-Fadrosh E.A."/>
            <person name="Kyrpides N.C."/>
            <person name="Woyke T."/>
        </authorList>
    </citation>
    <scope>NUCLEOTIDE SEQUENCE</scope>
    <source>
        <strain evidence="1">GVMAG-M-3300023174-46</strain>
    </source>
</reference>
<sequence>MYEILKTEKFSILLSFLIGFAGVALCIPICKGAECYVKKAPSIEEMKKTTFHLQSKCYQFRPETMECSSGPGEPIIEAFTAWKTPKKNGFTNHTSRVRRIRALGHM</sequence>
<organism evidence="1">
    <name type="scientific">viral metagenome</name>
    <dbReference type="NCBI Taxonomy" id="1070528"/>
    <lineage>
        <taxon>unclassified sequences</taxon>
        <taxon>metagenomes</taxon>
        <taxon>organismal metagenomes</taxon>
    </lineage>
</organism>
<name>A0A6C0DRC2_9ZZZZ</name>